<accession>A0A0S7BBA5</accession>
<dbReference type="GO" id="GO:0005886">
    <property type="term" value="C:plasma membrane"/>
    <property type="evidence" value="ECO:0007669"/>
    <property type="project" value="UniProtKB-SubCell"/>
</dbReference>
<evidence type="ECO:0000256" key="1">
    <source>
        <dbReference type="ARBA" id="ARBA00004651"/>
    </source>
</evidence>
<dbReference type="AlphaFoldDB" id="A0A0S7BBA5"/>
<name>A0A0S7BBA5_9CHLR</name>
<comment type="similarity">
    <text evidence="7">Belongs to the binding-protein-dependent transport system permease family.</text>
</comment>
<dbReference type="Pfam" id="PF00528">
    <property type="entry name" value="BPD_transp_1"/>
    <property type="match status" value="1"/>
</dbReference>
<comment type="subcellular location">
    <subcellularLocation>
        <location evidence="1 7">Cell membrane</location>
        <topology evidence="1 7">Multi-pass membrane protein</topology>
    </subcellularLocation>
</comment>
<dbReference type="PROSITE" id="PS50928">
    <property type="entry name" value="ABC_TM1"/>
    <property type="match status" value="1"/>
</dbReference>
<feature type="domain" description="ABC transmembrane type-1" evidence="8">
    <location>
        <begin position="81"/>
        <end position="294"/>
    </location>
</feature>
<feature type="transmembrane region" description="Helical" evidence="7">
    <location>
        <begin position="221"/>
        <end position="241"/>
    </location>
</feature>
<keyword evidence="6 7" id="KW-0472">Membrane</keyword>
<keyword evidence="10" id="KW-1185">Reference proteome</keyword>
<evidence type="ECO:0000313" key="10">
    <source>
        <dbReference type="Proteomes" id="UP000055060"/>
    </source>
</evidence>
<evidence type="ECO:0000256" key="3">
    <source>
        <dbReference type="ARBA" id="ARBA00022475"/>
    </source>
</evidence>
<gene>
    <name evidence="9" type="ORF">LARV_00228</name>
</gene>
<dbReference type="InterPro" id="IPR035906">
    <property type="entry name" value="MetI-like_sf"/>
</dbReference>
<evidence type="ECO:0000256" key="6">
    <source>
        <dbReference type="ARBA" id="ARBA00023136"/>
    </source>
</evidence>
<dbReference type="Proteomes" id="UP000055060">
    <property type="component" value="Unassembled WGS sequence"/>
</dbReference>
<organism evidence="9">
    <name type="scientific">Longilinea arvoryzae</name>
    <dbReference type="NCBI Taxonomy" id="360412"/>
    <lineage>
        <taxon>Bacteria</taxon>
        <taxon>Bacillati</taxon>
        <taxon>Chloroflexota</taxon>
        <taxon>Anaerolineae</taxon>
        <taxon>Anaerolineales</taxon>
        <taxon>Anaerolineaceae</taxon>
        <taxon>Longilinea</taxon>
    </lineage>
</organism>
<dbReference type="InterPro" id="IPR051393">
    <property type="entry name" value="ABC_transporter_permease"/>
</dbReference>
<feature type="transmembrane region" description="Helical" evidence="7">
    <location>
        <begin position="159"/>
        <end position="178"/>
    </location>
</feature>
<protein>
    <submittedName>
        <fullName evidence="9">Carbohydrate ABC transporter membrane protein 1, CUT1 family</fullName>
    </submittedName>
</protein>
<dbReference type="RefSeq" id="WP_075071912.1">
    <property type="nucleotide sequence ID" value="NZ_DF967972.1"/>
</dbReference>
<evidence type="ECO:0000259" key="8">
    <source>
        <dbReference type="PROSITE" id="PS50928"/>
    </source>
</evidence>
<evidence type="ECO:0000256" key="4">
    <source>
        <dbReference type="ARBA" id="ARBA00022692"/>
    </source>
</evidence>
<keyword evidence="5 7" id="KW-1133">Transmembrane helix</keyword>
<sequence length="307" mass="34462">MQVRYASSPNWFTRLRRSDIPTALLFLAPSLVILGVFNFYPIAEVFRLSLFKWDNLSKIKTFIGFDNFITLFQSDRFWNSLKVTGEYTLVVTVLSIFLGLVLAVLLNNQLLLGKSFWRSMFFLPVVTPTVAAAMVWILLFNPGFGLVNVVLRALGLEGLNWLADTTWALPTVMTLGIWRRLGFTTMLYLAAMQSLSKEYYESAEIDGANAFQRFLHITVPLLRSTTIMLVILGVVDSFLVFDQVMVLTRGGPGDATEVIGMFMYSTSFSSFKLGYGAAISVVMFIVVAAFTLMQWRFVGFGSAEEAE</sequence>
<reference evidence="9" key="1">
    <citation type="submission" date="2015-07" db="EMBL/GenBank/DDBJ databases">
        <title>Draft Genome Sequences of Anaerolinea thermolimosa IMO-1, Bellilinea caldifistulae GOMI-1, Leptolinea tardivitalis YMTK-2, Levilinea saccharolytica KIBI-1,Longilinea arvoryzae KOME-1, Previously Described as Members of the Anaerolineaceae (Chloroflexi).</title>
        <authorList>
            <person name="Sekiguchi Y."/>
            <person name="Ohashi A."/>
            <person name="Matsuura N."/>
            <person name="Tourlousse M.D."/>
        </authorList>
    </citation>
    <scope>NUCLEOTIDE SEQUENCE [LARGE SCALE GENOMIC DNA]</scope>
    <source>
        <strain evidence="9">KOME-1</strain>
    </source>
</reference>
<dbReference type="EMBL" id="DF967972">
    <property type="protein sequence ID" value="GAP12493.1"/>
    <property type="molecule type" value="Genomic_DNA"/>
</dbReference>
<evidence type="ECO:0000256" key="2">
    <source>
        <dbReference type="ARBA" id="ARBA00022448"/>
    </source>
</evidence>
<evidence type="ECO:0000313" key="9">
    <source>
        <dbReference type="EMBL" id="GAP12493.1"/>
    </source>
</evidence>
<dbReference type="Gene3D" id="1.10.3720.10">
    <property type="entry name" value="MetI-like"/>
    <property type="match status" value="1"/>
</dbReference>
<evidence type="ECO:0000256" key="7">
    <source>
        <dbReference type="RuleBase" id="RU363032"/>
    </source>
</evidence>
<keyword evidence="4 7" id="KW-0812">Transmembrane</keyword>
<dbReference type="InterPro" id="IPR000515">
    <property type="entry name" value="MetI-like"/>
</dbReference>
<feature type="transmembrane region" description="Helical" evidence="7">
    <location>
        <begin position="273"/>
        <end position="293"/>
    </location>
</feature>
<evidence type="ECO:0000256" key="5">
    <source>
        <dbReference type="ARBA" id="ARBA00022989"/>
    </source>
</evidence>
<dbReference type="PANTHER" id="PTHR30193:SF37">
    <property type="entry name" value="INNER MEMBRANE ABC TRANSPORTER PERMEASE PROTEIN YCJO"/>
    <property type="match status" value="1"/>
</dbReference>
<keyword evidence="3" id="KW-1003">Cell membrane</keyword>
<dbReference type="OrthoDB" id="9809173at2"/>
<dbReference type="GO" id="GO:0055085">
    <property type="term" value="P:transmembrane transport"/>
    <property type="evidence" value="ECO:0007669"/>
    <property type="project" value="InterPro"/>
</dbReference>
<proteinExistence type="inferred from homology"/>
<feature type="transmembrane region" description="Helical" evidence="7">
    <location>
        <begin position="120"/>
        <end position="139"/>
    </location>
</feature>
<feature type="transmembrane region" description="Helical" evidence="7">
    <location>
        <begin position="87"/>
        <end position="108"/>
    </location>
</feature>
<dbReference type="CDD" id="cd06261">
    <property type="entry name" value="TM_PBP2"/>
    <property type="match status" value="1"/>
</dbReference>
<keyword evidence="2 7" id="KW-0813">Transport</keyword>
<dbReference type="SUPFAM" id="SSF161098">
    <property type="entry name" value="MetI-like"/>
    <property type="match status" value="1"/>
</dbReference>
<feature type="transmembrane region" description="Helical" evidence="7">
    <location>
        <begin position="20"/>
        <end position="43"/>
    </location>
</feature>
<dbReference type="STRING" id="360412.LARV_00228"/>
<dbReference type="PANTHER" id="PTHR30193">
    <property type="entry name" value="ABC TRANSPORTER PERMEASE PROTEIN"/>
    <property type="match status" value="1"/>
</dbReference>